<dbReference type="Proteomes" id="UP000036681">
    <property type="component" value="Unplaced"/>
</dbReference>
<keyword evidence="1 6" id="KW-0245">EGF-like domain</keyword>
<feature type="domain" description="EGF-like" evidence="8">
    <location>
        <begin position="125"/>
        <end position="160"/>
    </location>
</feature>
<dbReference type="FunFam" id="2.10.25.10:FF:000004">
    <property type="entry name" value="Neurogenic locus notch 1"/>
    <property type="match status" value="1"/>
</dbReference>
<dbReference type="PROSITE" id="PS01187">
    <property type="entry name" value="EGF_CA"/>
    <property type="match status" value="1"/>
</dbReference>
<dbReference type="InterPro" id="IPR000152">
    <property type="entry name" value="EGF-type_Asp/Asn_hydroxyl_site"/>
</dbReference>
<dbReference type="SMART" id="SM00181">
    <property type="entry name" value="EGF"/>
    <property type="match status" value="4"/>
</dbReference>
<dbReference type="AlphaFoldDB" id="A0A0M3HQA3"/>
<feature type="disulfide bond" evidence="6">
    <location>
        <begin position="129"/>
        <end position="139"/>
    </location>
</feature>
<dbReference type="GO" id="GO:0005509">
    <property type="term" value="F:calcium ion binding"/>
    <property type="evidence" value="ECO:0007669"/>
    <property type="project" value="InterPro"/>
</dbReference>
<feature type="compositionally biased region" description="Basic and acidic residues" evidence="7">
    <location>
        <begin position="1"/>
        <end position="16"/>
    </location>
</feature>
<dbReference type="InterPro" id="IPR001881">
    <property type="entry name" value="EGF-like_Ca-bd_dom"/>
</dbReference>
<dbReference type="Pfam" id="PF08768">
    <property type="entry name" value="THAP4_heme-bd"/>
    <property type="match status" value="1"/>
</dbReference>
<dbReference type="GO" id="GO:0032991">
    <property type="term" value="C:protein-containing complex"/>
    <property type="evidence" value="ECO:0007669"/>
    <property type="project" value="TreeGrafter"/>
</dbReference>
<evidence type="ECO:0000313" key="10">
    <source>
        <dbReference type="Proteomes" id="UP000036681"/>
    </source>
</evidence>
<dbReference type="FunFam" id="2.10.25.10:FF:000054">
    <property type="entry name" value="Slit guidance ligand 2"/>
    <property type="match status" value="1"/>
</dbReference>
<dbReference type="PROSITE" id="PS50026">
    <property type="entry name" value="EGF_3"/>
    <property type="match status" value="4"/>
</dbReference>
<accession>A0A0M3HQA3</accession>
<feature type="disulfide bond" evidence="6">
    <location>
        <begin position="186"/>
        <end position="195"/>
    </location>
</feature>
<evidence type="ECO:0000256" key="4">
    <source>
        <dbReference type="ARBA" id="ARBA00023157"/>
    </source>
</evidence>
<protein>
    <submittedName>
        <fullName evidence="11">EGF-like domain-containing protein</fullName>
    </submittedName>
</protein>
<evidence type="ECO:0000256" key="1">
    <source>
        <dbReference type="ARBA" id="ARBA00022536"/>
    </source>
</evidence>
<keyword evidence="10" id="KW-1185">Reference proteome</keyword>
<dbReference type="Gene3D" id="2.10.25.10">
    <property type="entry name" value="Laminin"/>
    <property type="match status" value="4"/>
</dbReference>
<dbReference type="WBParaSite" id="ALUE_0000424001-mRNA-1">
    <property type="protein sequence ID" value="ALUE_0000424001-mRNA-1"/>
    <property type="gene ID" value="ALUE_0000424001"/>
</dbReference>
<keyword evidence="2" id="KW-0732">Signal</keyword>
<feature type="region of interest" description="Disordered" evidence="7">
    <location>
        <begin position="1"/>
        <end position="48"/>
    </location>
</feature>
<dbReference type="CDD" id="cd00054">
    <property type="entry name" value="EGF_CA"/>
    <property type="match status" value="3"/>
</dbReference>
<dbReference type="SUPFAM" id="SSF50814">
    <property type="entry name" value="Lipocalins"/>
    <property type="match status" value="1"/>
</dbReference>
<dbReference type="Gene3D" id="2.40.128.20">
    <property type="match status" value="1"/>
</dbReference>
<evidence type="ECO:0000259" key="8">
    <source>
        <dbReference type="PROSITE" id="PS50026"/>
    </source>
</evidence>
<evidence type="ECO:0000259" key="9">
    <source>
        <dbReference type="PROSITE" id="PS51670"/>
    </source>
</evidence>
<dbReference type="GO" id="GO:0005886">
    <property type="term" value="C:plasma membrane"/>
    <property type="evidence" value="ECO:0007669"/>
    <property type="project" value="TreeGrafter"/>
</dbReference>
<feature type="domain" description="EGF-like" evidence="8">
    <location>
        <begin position="161"/>
        <end position="196"/>
    </location>
</feature>
<feature type="compositionally biased region" description="Polar residues" evidence="7">
    <location>
        <begin position="17"/>
        <end position="38"/>
    </location>
</feature>
<dbReference type="SMART" id="SM00254">
    <property type="entry name" value="ShKT"/>
    <property type="match status" value="1"/>
</dbReference>
<name>A0A0M3HQA3_ASCLU</name>
<feature type="domain" description="ShKT" evidence="9">
    <location>
        <begin position="237"/>
        <end position="274"/>
    </location>
</feature>
<sequence length="461" mass="51840">MRQFKTDFDQLDRESHALTSARSTSGALTSLKTLQPSDETPAPQNFLKRPVSQAVINTPLSIPINTEPDLKSADNMKAKPTQKPDIAACSNNPCMNGGTCLKDRRKQDGFRCDCAVGWTGKKCDEMDHCLNHECVSGECINNSDNYTCECLPNFAGQFCTRDCGIDFCKRNGTCIEKRGGELACECPPGSAGKHCEREINECNFRRCKNAIKCIDKWNDYECICEPGWMGKNCDRPCQDIYGSCKLWKRQGQCELMRDHTNFFDSNCALSCGQCEFINSTIRSTRPMPSALLPLAWMLGIWRTDVNGTRNRVIDYPLDFRSNGYEETLMISLEVPLMFGTPSINFTSIAISKTDPEDQHVLQGFVTIRNRPDEAQLVALSSVSNLGVMMIEEGELHGSSVTLKPRYRVTHPLIHDVMPKDMSRSFLKNGEKLLQSVSKKNADGKNEHISKHYKKIVHIEYL</sequence>
<feature type="disulfide bond" evidence="6">
    <location>
        <begin position="150"/>
        <end position="159"/>
    </location>
</feature>
<dbReference type="PANTHER" id="PTHR24049">
    <property type="entry name" value="CRUMBS FAMILY MEMBER"/>
    <property type="match status" value="1"/>
</dbReference>
<comment type="caution">
    <text evidence="6">Lacks conserved residue(s) required for the propagation of feature annotation.</text>
</comment>
<organism evidence="10 11">
    <name type="scientific">Ascaris lumbricoides</name>
    <name type="common">Giant roundworm</name>
    <dbReference type="NCBI Taxonomy" id="6252"/>
    <lineage>
        <taxon>Eukaryota</taxon>
        <taxon>Metazoa</taxon>
        <taxon>Ecdysozoa</taxon>
        <taxon>Nematoda</taxon>
        <taxon>Chromadorea</taxon>
        <taxon>Rhabditida</taxon>
        <taxon>Spirurina</taxon>
        <taxon>Ascaridomorpha</taxon>
        <taxon>Ascaridoidea</taxon>
        <taxon>Ascarididae</taxon>
        <taxon>Ascaris</taxon>
    </lineage>
</organism>
<keyword evidence="4 6" id="KW-1015">Disulfide bond</keyword>
<dbReference type="SUPFAM" id="SSF57196">
    <property type="entry name" value="EGF/Laminin"/>
    <property type="match status" value="4"/>
</dbReference>
<dbReference type="PROSITE" id="PS00022">
    <property type="entry name" value="EGF_1"/>
    <property type="match status" value="4"/>
</dbReference>
<evidence type="ECO:0000256" key="7">
    <source>
        <dbReference type="SAM" id="MobiDB-lite"/>
    </source>
</evidence>
<feature type="domain" description="EGF-like" evidence="8">
    <location>
        <begin position="198"/>
        <end position="234"/>
    </location>
</feature>
<keyword evidence="3" id="KW-0677">Repeat</keyword>
<evidence type="ECO:0000256" key="5">
    <source>
        <dbReference type="ARBA" id="ARBA00023180"/>
    </source>
</evidence>
<evidence type="ECO:0000256" key="6">
    <source>
        <dbReference type="PROSITE-ProRule" id="PRU00076"/>
    </source>
</evidence>
<dbReference type="PROSITE" id="PS51670">
    <property type="entry name" value="SHKT"/>
    <property type="match status" value="1"/>
</dbReference>
<dbReference type="SMART" id="SM00179">
    <property type="entry name" value="EGF_CA"/>
    <property type="match status" value="3"/>
</dbReference>
<feature type="domain" description="EGF-like" evidence="8">
    <location>
        <begin position="85"/>
        <end position="124"/>
    </location>
</feature>
<feature type="disulfide bond" evidence="6">
    <location>
        <begin position="224"/>
        <end position="233"/>
    </location>
</feature>
<dbReference type="InterPro" id="IPR003582">
    <property type="entry name" value="ShKT_dom"/>
</dbReference>
<dbReference type="PANTHER" id="PTHR24049:SF22">
    <property type="entry name" value="DROSOPHILA CRUMBS HOMOLOG"/>
    <property type="match status" value="1"/>
</dbReference>
<proteinExistence type="predicted"/>
<feature type="disulfide bond" evidence="6">
    <location>
        <begin position="114"/>
        <end position="123"/>
    </location>
</feature>
<dbReference type="Pfam" id="PF00008">
    <property type="entry name" value="EGF"/>
    <property type="match status" value="2"/>
</dbReference>
<dbReference type="InterPro" id="IPR014878">
    <property type="entry name" value="THAP4-like_heme-bd"/>
</dbReference>
<dbReference type="InterPro" id="IPR018097">
    <property type="entry name" value="EGF_Ca-bd_CS"/>
</dbReference>
<evidence type="ECO:0000313" key="11">
    <source>
        <dbReference type="WBParaSite" id="ALUE_0000424001-mRNA-1"/>
    </source>
</evidence>
<reference evidence="11" key="1">
    <citation type="submission" date="2017-02" db="UniProtKB">
        <authorList>
            <consortium name="WormBaseParasite"/>
        </authorList>
    </citation>
    <scope>IDENTIFICATION</scope>
</reference>
<keyword evidence="5" id="KW-0325">Glycoprotein</keyword>
<evidence type="ECO:0000256" key="2">
    <source>
        <dbReference type="ARBA" id="ARBA00022729"/>
    </source>
</evidence>
<dbReference type="Pfam" id="PF01549">
    <property type="entry name" value="ShK"/>
    <property type="match status" value="1"/>
</dbReference>
<evidence type="ECO:0000256" key="3">
    <source>
        <dbReference type="ARBA" id="ARBA00022737"/>
    </source>
</evidence>
<dbReference type="InterPro" id="IPR000742">
    <property type="entry name" value="EGF"/>
</dbReference>
<dbReference type="GO" id="GO:0007157">
    <property type="term" value="P:heterophilic cell-cell adhesion via plasma membrane cell adhesion molecules"/>
    <property type="evidence" value="ECO:0007669"/>
    <property type="project" value="TreeGrafter"/>
</dbReference>
<dbReference type="InterPro" id="IPR051022">
    <property type="entry name" value="Notch_Cell-Fate_Det"/>
</dbReference>
<dbReference type="PROSITE" id="PS00010">
    <property type="entry name" value="ASX_HYDROXYL"/>
    <property type="match status" value="2"/>
</dbReference>
<dbReference type="PROSITE" id="PS01186">
    <property type="entry name" value="EGF_2"/>
    <property type="match status" value="1"/>
</dbReference>
<dbReference type="InterPro" id="IPR012674">
    <property type="entry name" value="Calycin"/>
</dbReference>
<dbReference type="GO" id="GO:0045197">
    <property type="term" value="P:establishment or maintenance of epithelial cell apical/basal polarity"/>
    <property type="evidence" value="ECO:0007669"/>
    <property type="project" value="TreeGrafter"/>
</dbReference>